<dbReference type="EMBL" id="MT631133">
    <property type="protein sequence ID" value="QNO45562.1"/>
    <property type="molecule type" value="Genomic_DNA"/>
</dbReference>
<evidence type="ECO:0000313" key="1">
    <source>
        <dbReference type="EMBL" id="QNO45562.1"/>
    </source>
</evidence>
<sequence>MLYAVCKRARVWAAFLRIRDRSKGVFDGFHAYANLLFRPTDHMPPYTVDLQYSVPRRISAHNHIHAMRLGLMDPDTANIQNTVSHTHQTQHKDHIP</sequence>
<dbReference type="AlphaFoldDB" id="A0A7G9YC28"/>
<proteinExistence type="predicted"/>
<reference evidence="1" key="1">
    <citation type="submission" date="2020-06" db="EMBL/GenBank/DDBJ databases">
        <title>Unique genomic features of the anaerobic methanotrophic archaea.</title>
        <authorList>
            <person name="Chadwick G.L."/>
            <person name="Skennerton C.T."/>
            <person name="Laso-Perez R."/>
            <person name="Leu A.O."/>
            <person name="Speth D.R."/>
            <person name="Yu H."/>
            <person name="Morgan-Lang C."/>
            <person name="Hatzenpichler R."/>
            <person name="Goudeau D."/>
            <person name="Malmstrom R."/>
            <person name="Brazelton W.J."/>
            <person name="Woyke T."/>
            <person name="Hallam S.J."/>
            <person name="Tyson G.W."/>
            <person name="Wegener G."/>
            <person name="Boetius A."/>
            <person name="Orphan V."/>
        </authorList>
    </citation>
    <scope>NUCLEOTIDE SEQUENCE</scope>
</reference>
<name>A0A7G9YC28_9EURY</name>
<accession>A0A7G9YC28</accession>
<gene>
    <name evidence="1" type="ORF">GOPIBCPI_00002</name>
</gene>
<organism evidence="1">
    <name type="scientific">Candidatus Methanogaster sp. ANME-2c ERB4</name>
    <dbReference type="NCBI Taxonomy" id="2759911"/>
    <lineage>
        <taxon>Archaea</taxon>
        <taxon>Methanobacteriati</taxon>
        <taxon>Methanobacteriota</taxon>
        <taxon>Stenosarchaea group</taxon>
        <taxon>Methanomicrobia</taxon>
        <taxon>Methanosarcinales</taxon>
        <taxon>ANME-2 cluster</taxon>
        <taxon>Candidatus Methanogasteraceae</taxon>
        <taxon>Candidatus Methanogaster</taxon>
    </lineage>
</organism>
<protein>
    <submittedName>
        <fullName evidence="1">Uncharacterized protein</fullName>
    </submittedName>
</protein>